<gene>
    <name evidence="5" type="ORF">UPYG_G00160840</name>
</gene>
<feature type="compositionally biased region" description="Low complexity" evidence="2">
    <location>
        <begin position="459"/>
        <end position="472"/>
    </location>
</feature>
<feature type="transmembrane region" description="Helical" evidence="3">
    <location>
        <begin position="486"/>
        <end position="509"/>
    </location>
</feature>
<feature type="chain" id="PRO_5044858334" evidence="4">
    <location>
        <begin position="22"/>
        <end position="520"/>
    </location>
</feature>
<keyword evidence="4" id="KW-0732">Signal</keyword>
<evidence type="ECO:0000313" key="5">
    <source>
        <dbReference type="EMBL" id="KAL0977759.1"/>
    </source>
</evidence>
<dbReference type="PANTHER" id="PTHR11738">
    <property type="entry name" value="MHC CLASS I NK CELL RECEPTOR"/>
    <property type="match status" value="1"/>
</dbReference>
<keyword evidence="3" id="KW-0812">Transmembrane</keyword>
<feature type="region of interest" description="Disordered" evidence="2">
    <location>
        <begin position="448"/>
        <end position="472"/>
    </location>
</feature>
<proteinExistence type="predicted"/>
<keyword evidence="1" id="KW-1015">Disulfide bond</keyword>
<comment type="caution">
    <text evidence="5">The sequence shown here is derived from an EMBL/GenBank/DDBJ whole genome shotgun (WGS) entry which is preliminary data.</text>
</comment>
<sequence>MAVERLFVTIFLLYTAQYIEAKEPPQPSLTVSPTVIRETDSVQLSCETPTSLSVSHCYFYIDGGQSPRPSTCQTIQPGNQLLYWAGQSSPAEVQVKCFYTVETQIPSTHSDAVPLRILVREAPPKPSLTVSSTVIRETDSVQLSYLTDLPQPSLTVSPTVIRETDSVQLSCETHTSVSGSQCIFIIEGGQSQHPSTCLTTRPGNQLLYWAGQSSPAEVKLRCFYTTETYYPSTHSDTVSLRILDLKRLPQPSLTVSPTVIRETDSVQLSCETPTSVSVSQCYIYIEGGQSPHPSTCQIKQLGNQLLYWAGQSSPAEVKMRCFYTVQMNIPSTHSDPVSLRILEVPQPSLTVSHTVIRETESVQLSCETPTSVSVSQCYFYIEGGQITHPSTCQMTLSGNQLLYWAGRSSPAEVKIKCFYTKEMYVHSKHSAPVTLRILEMVLVTLTPQSSTGSSAPLISSTNTSNSTTGNTSDPTQALMNLQSPDFLWRHILCVLVLLTSCVIFLHYSYSKKKQKGGSKQ</sequence>
<keyword evidence="3" id="KW-1133">Transmembrane helix</keyword>
<evidence type="ECO:0000313" key="6">
    <source>
        <dbReference type="Proteomes" id="UP001557470"/>
    </source>
</evidence>
<evidence type="ECO:0000256" key="4">
    <source>
        <dbReference type="SAM" id="SignalP"/>
    </source>
</evidence>
<keyword evidence="6" id="KW-1185">Reference proteome</keyword>
<evidence type="ECO:0000256" key="2">
    <source>
        <dbReference type="SAM" id="MobiDB-lite"/>
    </source>
</evidence>
<name>A0ABD0WLK4_UMBPY</name>
<accession>A0ABD0WLK4</accession>
<keyword evidence="3" id="KW-0472">Membrane</keyword>
<organism evidence="5 6">
    <name type="scientific">Umbra pygmaea</name>
    <name type="common">Eastern mudminnow</name>
    <dbReference type="NCBI Taxonomy" id="75934"/>
    <lineage>
        <taxon>Eukaryota</taxon>
        <taxon>Metazoa</taxon>
        <taxon>Chordata</taxon>
        <taxon>Craniata</taxon>
        <taxon>Vertebrata</taxon>
        <taxon>Euteleostomi</taxon>
        <taxon>Actinopterygii</taxon>
        <taxon>Neopterygii</taxon>
        <taxon>Teleostei</taxon>
        <taxon>Protacanthopterygii</taxon>
        <taxon>Esociformes</taxon>
        <taxon>Umbridae</taxon>
        <taxon>Umbra</taxon>
    </lineage>
</organism>
<dbReference type="InterPro" id="IPR050412">
    <property type="entry name" value="Ig-like_Receptors_ImmuneReg"/>
</dbReference>
<dbReference type="Proteomes" id="UP001557470">
    <property type="component" value="Unassembled WGS sequence"/>
</dbReference>
<protein>
    <submittedName>
        <fullName evidence="5">Uncharacterized protein</fullName>
    </submittedName>
</protein>
<evidence type="ECO:0000256" key="3">
    <source>
        <dbReference type="SAM" id="Phobius"/>
    </source>
</evidence>
<evidence type="ECO:0000256" key="1">
    <source>
        <dbReference type="ARBA" id="ARBA00023157"/>
    </source>
</evidence>
<feature type="compositionally biased region" description="Polar residues" evidence="2">
    <location>
        <begin position="448"/>
        <end position="458"/>
    </location>
</feature>
<dbReference type="PANTHER" id="PTHR11738:SF186">
    <property type="entry name" value="OSTEOCLAST-ASSOCIATED IMMUNOGLOBULIN-LIKE RECEPTOR"/>
    <property type="match status" value="1"/>
</dbReference>
<reference evidence="5 6" key="1">
    <citation type="submission" date="2024-06" db="EMBL/GenBank/DDBJ databases">
        <authorList>
            <person name="Pan Q."/>
            <person name="Wen M."/>
            <person name="Jouanno E."/>
            <person name="Zahm M."/>
            <person name="Klopp C."/>
            <person name="Cabau C."/>
            <person name="Louis A."/>
            <person name="Berthelot C."/>
            <person name="Parey E."/>
            <person name="Roest Crollius H."/>
            <person name="Montfort J."/>
            <person name="Robinson-Rechavi M."/>
            <person name="Bouchez O."/>
            <person name="Lampietro C."/>
            <person name="Lopez Roques C."/>
            <person name="Donnadieu C."/>
            <person name="Postlethwait J."/>
            <person name="Bobe J."/>
            <person name="Verreycken H."/>
            <person name="Guiguen Y."/>
        </authorList>
    </citation>
    <scope>NUCLEOTIDE SEQUENCE [LARGE SCALE GENOMIC DNA]</scope>
    <source>
        <strain evidence="5">Up_M1</strain>
        <tissue evidence="5">Testis</tissue>
    </source>
</reference>
<feature type="signal peptide" evidence="4">
    <location>
        <begin position="1"/>
        <end position="21"/>
    </location>
</feature>
<dbReference type="EMBL" id="JAGEUA010000005">
    <property type="protein sequence ID" value="KAL0977759.1"/>
    <property type="molecule type" value="Genomic_DNA"/>
</dbReference>
<dbReference type="AlphaFoldDB" id="A0ABD0WLK4"/>